<name>A0A1I6HVR4_9GAMM</name>
<sequence length="286" mass="32486">MKMLINRFIVRHFRDWPLIWRVIPLIQMKSKEFSGKDIPKTVGTRYGFRMNVNIGDFIGRHIYLHGHYENYVSRTFEKTLRPGNNVIDIGANIGYFSLLSSSIVGEKGKVFSFEASPSIYNKLQNNLALNKSNNVYATSCAIGDEEGEVEFYEADDSHLGISSLRDLGEQTSQKIRVKMITIDSRIDQFPTIDLIKIDVEGAEMKVLKGMELLIDRDLPFIILEVTDHMLKELGSSKNNLLDWLKGKGYDLYQLTNDTIAPISGDKIQFNAMAVPSKKSHLVQTFA</sequence>
<dbReference type="GO" id="GO:0008168">
    <property type="term" value="F:methyltransferase activity"/>
    <property type="evidence" value="ECO:0007669"/>
    <property type="project" value="UniProtKB-KW"/>
</dbReference>
<dbReference type="OrthoDB" id="663022at2"/>
<dbReference type="InterPro" id="IPR006342">
    <property type="entry name" value="FkbM_mtfrase"/>
</dbReference>
<evidence type="ECO:0000313" key="2">
    <source>
        <dbReference type="EMBL" id="SFR58535.1"/>
    </source>
</evidence>
<dbReference type="Gene3D" id="3.40.50.150">
    <property type="entry name" value="Vaccinia Virus protein VP39"/>
    <property type="match status" value="1"/>
</dbReference>
<proteinExistence type="predicted"/>
<accession>A0A1I6HVR4</accession>
<organism evidence="2 3">
    <name type="scientific">Marinobacter daqiaonensis</name>
    <dbReference type="NCBI Taxonomy" id="650891"/>
    <lineage>
        <taxon>Bacteria</taxon>
        <taxon>Pseudomonadati</taxon>
        <taxon>Pseudomonadota</taxon>
        <taxon>Gammaproteobacteria</taxon>
        <taxon>Pseudomonadales</taxon>
        <taxon>Marinobacteraceae</taxon>
        <taxon>Marinobacter</taxon>
    </lineage>
</organism>
<dbReference type="PANTHER" id="PTHR34203:SF15">
    <property type="entry name" value="SLL1173 PROTEIN"/>
    <property type="match status" value="1"/>
</dbReference>
<dbReference type="InterPro" id="IPR029063">
    <property type="entry name" value="SAM-dependent_MTases_sf"/>
</dbReference>
<feature type="domain" description="Methyltransferase FkbM" evidence="1">
    <location>
        <begin position="88"/>
        <end position="250"/>
    </location>
</feature>
<dbReference type="Pfam" id="PF05050">
    <property type="entry name" value="Methyltransf_21"/>
    <property type="match status" value="1"/>
</dbReference>
<gene>
    <name evidence="2" type="ORF">SAMN05216203_1595</name>
</gene>
<dbReference type="SUPFAM" id="SSF53335">
    <property type="entry name" value="S-adenosyl-L-methionine-dependent methyltransferases"/>
    <property type="match status" value="1"/>
</dbReference>
<dbReference type="STRING" id="650891.SAMN05216203_1595"/>
<dbReference type="GO" id="GO:0032259">
    <property type="term" value="P:methylation"/>
    <property type="evidence" value="ECO:0007669"/>
    <property type="project" value="UniProtKB-KW"/>
</dbReference>
<dbReference type="EMBL" id="FOYW01000001">
    <property type="protein sequence ID" value="SFR58535.1"/>
    <property type="molecule type" value="Genomic_DNA"/>
</dbReference>
<dbReference type="AlphaFoldDB" id="A0A1I6HVR4"/>
<keyword evidence="2" id="KW-0489">Methyltransferase</keyword>
<evidence type="ECO:0000259" key="1">
    <source>
        <dbReference type="Pfam" id="PF05050"/>
    </source>
</evidence>
<dbReference type="Proteomes" id="UP000198644">
    <property type="component" value="Unassembled WGS sequence"/>
</dbReference>
<dbReference type="InterPro" id="IPR052514">
    <property type="entry name" value="SAM-dependent_MTase"/>
</dbReference>
<dbReference type="RefSeq" id="WP_092010539.1">
    <property type="nucleotide sequence ID" value="NZ_FOYW01000001.1"/>
</dbReference>
<dbReference type="NCBIfam" id="TIGR01444">
    <property type="entry name" value="fkbM_fam"/>
    <property type="match status" value="1"/>
</dbReference>
<evidence type="ECO:0000313" key="3">
    <source>
        <dbReference type="Proteomes" id="UP000198644"/>
    </source>
</evidence>
<keyword evidence="3" id="KW-1185">Reference proteome</keyword>
<protein>
    <submittedName>
        <fullName evidence="2">Methyltransferase, FkbM family</fullName>
    </submittedName>
</protein>
<keyword evidence="2" id="KW-0808">Transferase</keyword>
<dbReference type="PANTHER" id="PTHR34203">
    <property type="entry name" value="METHYLTRANSFERASE, FKBM FAMILY PROTEIN"/>
    <property type="match status" value="1"/>
</dbReference>
<reference evidence="2 3" key="1">
    <citation type="submission" date="2016-10" db="EMBL/GenBank/DDBJ databases">
        <authorList>
            <person name="de Groot N.N."/>
        </authorList>
    </citation>
    <scope>NUCLEOTIDE SEQUENCE [LARGE SCALE GENOMIC DNA]</scope>
    <source>
        <strain evidence="2 3">CGMCC 1.9167</strain>
    </source>
</reference>